<reference evidence="2 3" key="1">
    <citation type="journal article" date="2003" name="Int. J. Syst. Evol. Microbiol.">
        <title>Bacillus nealsonii sp. nov., isolated from a spacecraft-assembly facility, whose spores are gamma-radiation resistant.</title>
        <authorList>
            <person name="Venkateswaran K."/>
            <person name="Kempf M."/>
            <person name="Chen F."/>
            <person name="Satomi M."/>
            <person name="Nicholson W."/>
            <person name="Kern R."/>
        </authorList>
    </citation>
    <scope>NUCLEOTIDE SEQUENCE [LARGE SCALE GENOMIC DNA]</scope>
    <source>
        <strain evidence="2 3">FO-92</strain>
    </source>
</reference>
<accession>A0A2N0Z0A4</accession>
<dbReference type="AlphaFoldDB" id="A0A2N0Z0A4"/>
<organism evidence="2 3">
    <name type="scientific">Niallia nealsonii</name>
    <dbReference type="NCBI Taxonomy" id="115979"/>
    <lineage>
        <taxon>Bacteria</taxon>
        <taxon>Bacillati</taxon>
        <taxon>Bacillota</taxon>
        <taxon>Bacilli</taxon>
        <taxon>Bacillales</taxon>
        <taxon>Bacillaceae</taxon>
        <taxon>Niallia</taxon>
    </lineage>
</organism>
<feature type="transmembrane region" description="Helical" evidence="1">
    <location>
        <begin position="89"/>
        <end position="111"/>
    </location>
</feature>
<proteinExistence type="predicted"/>
<feature type="transmembrane region" description="Helical" evidence="1">
    <location>
        <begin position="12"/>
        <end position="32"/>
    </location>
</feature>
<evidence type="ECO:0000313" key="3">
    <source>
        <dbReference type="Proteomes" id="UP000233375"/>
    </source>
</evidence>
<keyword evidence="1" id="KW-1133">Transmembrane helix</keyword>
<evidence type="ECO:0000256" key="1">
    <source>
        <dbReference type="SAM" id="Phobius"/>
    </source>
</evidence>
<keyword evidence="3" id="KW-1185">Reference proteome</keyword>
<name>A0A2N0Z0A4_9BACI</name>
<dbReference type="OrthoDB" id="1100174at2"/>
<protein>
    <submittedName>
        <fullName evidence="2">DUF2975 domain-containing protein</fullName>
    </submittedName>
</protein>
<gene>
    <name evidence="2" type="ORF">CWS01_14665</name>
</gene>
<feature type="transmembrane region" description="Helical" evidence="1">
    <location>
        <begin position="117"/>
        <end position="140"/>
    </location>
</feature>
<keyword evidence="1" id="KW-0812">Transmembrane</keyword>
<comment type="caution">
    <text evidence="2">The sequence shown here is derived from an EMBL/GenBank/DDBJ whole genome shotgun (WGS) entry which is preliminary data.</text>
</comment>
<feature type="transmembrane region" description="Helical" evidence="1">
    <location>
        <begin position="47"/>
        <end position="68"/>
    </location>
</feature>
<keyword evidence="1" id="KW-0472">Membrane</keyword>
<dbReference type="InterPro" id="IPR021354">
    <property type="entry name" value="DUF2975"/>
</dbReference>
<dbReference type="Pfam" id="PF11188">
    <property type="entry name" value="DUF2975"/>
    <property type="match status" value="1"/>
</dbReference>
<dbReference type="EMBL" id="PISE01000031">
    <property type="protein sequence ID" value="PKG22918.1"/>
    <property type="molecule type" value="Genomic_DNA"/>
</dbReference>
<evidence type="ECO:0000313" key="2">
    <source>
        <dbReference type="EMBL" id="PKG22918.1"/>
    </source>
</evidence>
<sequence length="144" mass="15909">MNQSTTSILKVIILMIGILVFALCIFFLPFLAKEAAMANPDYKHLKIPVLLGIYGTVVPFFTALYQTFKILHFIEKKNAFSSFAVTALGYIRNSAVIIVILYLIGVIFLSFQHAMHPGLAIIAGVVIFSTLMIALFAALLQELL</sequence>
<dbReference type="RefSeq" id="WP_101177939.1">
    <property type="nucleotide sequence ID" value="NZ_PISE01000031.1"/>
</dbReference>
<dbReference type="Proteomes" id="UP000233375">
    <property type="component" value="Unassembled WGS sequence"/>
</dbReference>